<evidence type="ECO:0000313" key="1">
    <source>
        <dbReference type="EMBL" id="CAD8122907.1"/>
    </source>
</evidence>
<accession>A0A8S1R671</accession>
<sequence length="58" mass="6960">MMNFLQGQIFINDQGIHESPHRFSIQLMNDHPKELDALQNNHFQSKSMKYQFNGQMFF</sequence>
<dbReference type="AlphaFoldDB" id="A0A8S1R671"/>
<proteinExistence type="predicted"/>
<gene>
    <name evidence="1" type="ORF">PSON_ATCC_30995.1.T1410070</name>
</gene>
<reference evidence="1" key="1">
    <citation type="submission" date="2021-01" db="EMBL/GenBank/DDBJ databases">
        <authorList>
            <consortium name="Genoscope - CEA"/>
            <person name="William W."/>
        </authorList>
    </citation>
    <scope>NUCLEOTIDE SEQUENCE</scope>
</reference>
<comment type="caution">
    <text evidence="1">The sequence shown here is derived from an EMBL/GenBank/DDBJ whole genome shotgun (WGS) entry which is preliminary data.</text>
</comment>
<name>A0A8S1R671_9CILI</name>
<protein>
    <submittedName>
        <fullName evidence="1">Uncharacterized protein</fullName>
    </submittedName>
</protein>
<organism evidence="1 2">
    <name type="scientific">Paramecium sonneborni</name>
    <dbReference type="NCBI Taxonomy" id="65129"/>
    <lineage>
        <taxon>Eukaryota</taxon>
        <taxon>Sar</taxon>
        <taxon>Alveolata</taxon>
        <taxon>Ciliophora</taxon>
        <taxon>Intramacronucleata</taxon>
        <taxon>Oligohymenophorea</taxon>
        <taxon>Peniculida</taxon>
        <taxon>Parameciidae</taxon>
        <taxon>Paramecium</taxon>
    </lineage>
</organism>
<evidence type="ECO:0000313" key="2">
    <source>
        <dbReference type="Proteomes" id="UP000692954"/>
    </source>
</evidence>
<dbReference type="Proteomes" id="UP000692954">
    <property type="component" value="Unassembled WGS sequence"/>
</dbReference>
<keyword evidence="2" id="KW-1185">Reference proteome</keyword>
<dbReference type="EMBL" id="CAJJDN010000141">
    <property type="protein sequence ID" value="CAD8122907.1"/>
    <property type="molecule type" value="Genomic_DNA"/>
</dbReference>